<evidence type="ECO:0000256" key="2">
    <source>
        <dbReference type="ARBA" id="ARBA00022723"/>
    </source>
</evidence>
<dbReference type="InterPro" id="IPR054716">
    <property type="entry name" value="Sol_Rieske_ferrdox_dom"/>
</dbReference>
<keyword evidence="2" id="KW-0479">Metal-binding</keyword>
<organism evidence="7 8">
    <name type="scientific">Ramazzottius varieornatus</name>
    <name type="common">Water bear</name>
    <name type="synonym">Tardigrade</name>
    <dbReference type="NCBI Taxonomy" id="947166"/>
    <lineage>
        <taxon>Eukaryota</taxon>
        <taxon>Metazoa</taxon>
        <taxon>Ecdysozoa</taxon>
        <taxon>Tardigrada</taxon>
        <taxon>Eutardigrada</taxon>
        <taxon>Parachela</taxon>
        <taxon>Hypsibioidea</taxon>
        <taxon>Ramazzottiidae</taxon>
        <taxon>Ramazzottius</taxon>
    </lineage>
</organism>
<evidence type="ECO:0000313" key="8">
    <source>
        <dbReference type="Proteomes" id="UP000186922"/>
    </source>
</evidence>
<dbReference type="AlphaFoldDB" id="A0A1D1W050"/>
<keyword evidence="3" id="KW-0408">Iron</keyword>
<keyword evidence="1" id="KW-0001">2Fe-2S</keyword>
<gene>
    <name evidence="7" type="primary">RvY_16542-1</name>
    <name evidence="7" type="synonym">RvY_16542.1</name>
    <name evidence="7" type="ORF">RvY_16542</name>
</gene>
<dbReference type="SUPFAM" id="SSF50022">
    <property type="entry name" value="ISP domain"/>
    <property type="match status" value="1"/>
</dbReference>
<evidence type="ECO:0000256" key="5">
    <source>
        <dbReference type="ARBA" id="ARBA00034078"/>
    </source>
</evidence>
<evidence type="ECO:0000256" key="3">
    <source>
        <dbReference type="ARBA" id="ARBA00023004"/>
    </source>
</evidence>
<evidence type="ECO:0000313" key="7">
    <source>
        <dbReference type="EMBL" id="GAV06576.1"/>
    </source>
</evidence>
<reference evidence="7 8" key="1">
    <citation type="journal article" date="2016" name="Nat. Commun.">
        <title>Extremotolerant tardigrade genome and improved radiotolerance of human cultured cells by tardigrade-unique protein.</title>
        <authorList>
            <person name="Hashimoto T."/>
            <person name="Horikawa D.D."/>
            <person name="Saito Y."/>
            <person name="Kuwahara H."/>
            <person name="Kozuka-Hata H."/>
            <person name="Shin-I T."/>
            <person name="Minakuchi Y."/>
            <person name="Ohishi K."/>
            <person name="Motoyama A."/>
            <person name="Aizu T."/>
            <person name="Enomoto A."/>
            <person name="Kondo K."/>
            <person name="Tanaka S."/>
            <person name="Hara Y."/>
            <person name="Koshikawa S."/>
            <person name="Sagara H."/>
            <person name="Miura T."/>
            <person name="Yokobori S."/>
            <person name="Miyagawa K."/>
            <person name="Suzuki Y."/>
            <person name="Kubo T."/>
            <person name="Oyama M."/>
            <person name="Kohara Y."/>
            <person name="Fujiyama A."/>
            <person name="Arakawa K."/>
            <person name="Katayama T."/>
            <person name="Toyoda A."/>
            <person name="Kunieda T."/>
        </authorList>
    </citation>
    <scope>NUCLEOTIDE SEQUENCE [LARGE SCALE GENOMIC DNA]</scope>
    <source>
        <strain evidence="7 8">YOKOZUNA-1</strain>
    </source>
</reference>
<dbReference type="OrthoDB" id="426882at2759"/>
<evidence type="ECO:0000256" key="1">
    <source>
        <dbReference type="ARBA" id="ARBA00022714"/>
    </source>
</evidence>
<comment type="caution">
    <text evidence="7">The sequence shown here is derived from an EMBL/GenBank/DDBJ whole genome shotgun (WGS) entry which is preliminary data.</text>
</comment>
<protein>
    <recommendedName>
        <fullName evidence="6">Rieske domain-containing protein</fullName>
    </recommendedName>
</protein>
<dbReference type="InterPro" id="IPR017941">
    <property type="entry name" value="Rieske_2Fe-2S"/>
</dbReference>
<proteinExistence type="predicted"/>
<dbReference type="EMBL" id="BDGG01000013">
    <property type="protein sequence ID" value="GAV06576.1"/>
    <property type="molecule type" value="Genomic_DNA"/>
</dbReference>
<dbReference type="Gene3D" id="2.102.10.10">
    <property type="entry name" value="Rieske [2Fe-2S] iron-sulphur domain"/>
    <property type="match status" value="1"/>
</dbReference>
<dbReference type="PANTHER" id="PTHR21496">
    <property type="entry name" value="FERREDOXIN-RELATED"/>
    <property type="match status" value="1"/>
</dbReference>
<dbReference type="InterPro" id="IPR036922">
    <property type="entry name" value="Rieske_2Fe-2S_sf"/>
</dbReference>
<accession>A0A1D1W050</accession>
<evidence type="ECO:0000259" key="6">
    <source>
        <dbReference type="PROSITE" id="PS51296"/>
    </source>
</evidence>
<comment type="cofactor">
    <cofactor evidence="5">
        <name>[2Fe-2S] cluster</name>
        <dbReference type="ChEBI" id="CHEBI:190135"/>
    </cofactor>
</comment>
<dbReference type="PROSITE" id="PS51296">
    <property type="entry name" value="RIESKE"/>
    <property type="match status" value="1"/>
</dbReference>
<sequence>MPPLNRQSISWHELPVPDHLKTRGGKKDQQRNALATLNQVANGASLRTPLLKNIKIRCDSPDHDTLPSRPKPDEAISYTASTFQPFGHLPLDPNDQMLWWKVGSLDMIDFQDWNLKIHQPSDFASMFCGVVRTSPYYEKITSSDRKDILACLSADPQVFDSIAEHFEARMNNHDKRDRYMVDVNGYRVGILRHCDALYAIENRCPHQQGPLAEGDIEEINNTLYIVCPWHHWRFELDSGKSSNSFRIDRPSANIFPARVVGGTLLVGFAQYNPVLFAKFDGF</sequence>
<dbReference type="PANTHER" id="PTHR21496:SF0">
    <property type="entry name" value="RIESKE DOMAIN-CONTAINING PROTEIN"/>
    <property type="match status" value="1"/>
</dbReference>
<evidence type="ECO:0000256" key="4">
    <source>
        <dbReference type="ARBA" id="ARBA00023014"/>
    </source>
</evidence>
<keyword evidence="8" id="KW-1185">Reference proteome</keyword>
<keyword evidence="4" id="KW-0411">Iron-sulfur</keyword>
<dbReference type="GO" id="GO:0051537">
    <property type="term" value="F:2 iron, 2 sulfur cluster binding"/>
    <property type="evidence" value="ECO:0007669"/>
    <property type="project" value="UniProtKB-KW"/>
</dbReference>
<dbReference type="GO" id="GO:0046872">
    <property type="term" value="F:metal ion binding"/>
    <property type="evidence" value="ECO:0007669"/>
    <property type="project" value="UniProtKB-KW"/>
</dbReference>
<name>A0A1D1W050_RAMVA</name>
<dbReference type="Proteomes" id="UP000186922">
    <property type="component" value="Unassembled WGS sequence"/>
</dbReference>
<feature type="domain" description="Rieske" evidence="6">
    <location>
        <begin position="165"/>
        <end position="266"/>
    </location>
</feature>
<dbReference type="Pfam" id="PF22543">
    <property type="entry name" value="Rieske_4"/>
    <property type="match status" value="1"/>
</dbReference>